<dbReference type="Proteomes" id="UP000266673">
    <property type="component" value="Unassembled WGS sequence"/>
</dbReference>
<keyword evidence="1" id="KW-0175">Coiled coil</keyword>
<keyword evidence="4" id="KW-1185">Reference proteome</keyword>
<dbReference type="OrthoDB" id="2407585at2759"/>
<organism evidence="3 4">
    <name type="scientific">Gigaspora rosea</name>
    <dbReference type="NCBI Taxonomy" id="44941"/>
    <lineage>
        <taxon>Eukaryota</taxon>
        <taxon>Fungi</taxon>
        <taxon>Fungi incertae sedis</taxon>
        <taxon>Mucoromycota</taxon>
        <taxon>Glomeromycotina</taxon>
        <taxon>Glomeromycetes</taxon>
        <taxon>Diversisporales</taxon>
        <taxon>Gigasporaceae</taxon>
        <taxon>Gigaspora</taxon>
    </lineage>
</organism>
<feature type="chain" id="PRO_5017297987" evidence="2">
    <location>
        <begin position="21"/>
        <end position="117"/>
    </location>
</feature>
<keyword evidence="2" id="KW-0732">Signal</keyword>
<reference evidence="3 4" key="1">
    <citation type="submission" date="2018-06" db="EMBL/GenBank/DDBJ databases">
        <title>Comparative genomics reveals the genomic features of Rhizophagus irregularis, R. cerebriforme, R. diaphanum and Gigaspora rosea, and their symbiotic lifestyle signature.</title>
        <authorList>
            <person name="Morin E."/>
            <person name="San Clemente H."/>
            <person name="Chen E.C.H."/>
            <person name="De La Providencia I."/>
            <person name="Hainaut M."/>
            <person name="Kuo A."/>
            <person name="Kohler A."/>
            <person name="Murat C."/>
            <person name="Tang N."/>
            <person name="Roy S."/>
            <person name="Loubradou J."/>
            <person name="Henrissat B."/>
            <person name="Grigoriev I.V."/>
            <person name="Corradi N."/>
            <person name="Roux C."/>
            <person name="Martin F.M."/>
        </authorList>
    </citation>
    <scope>NUCLEOTIDE SEQUENCE [LARGE SCALE GENOMIC DNA]</scope>
    <source>
        <strain evidence="3 4">DAOM 194757</strain>
    </source>
</reference>
<name>A0A397VXP6_9GLOM</name>
<protein>
    <submittedName>
        <fullName evidence="3">Uncharacterized protein</fullName>
    </submittedName>
</protein>
<evidence type="ECO:0000256" key="1">
    <source>
        <dbReference type="SAM" id="Coils"/>
    </source>
</evidence>
<comment type="caution">
    <text evidence="3">The sequence shown here is derived from an EMBL/GenBank/DDBJ whole genome shotgun (WGS) entry which is preliminary data.</text>
</comment>
<gene>
    <name evidence="3" type="ORF">C2G38_2240197</name>
</gene>
<evidence type="ECO:0000256" key="2">
    <source>
        <dbReference type="SAM" id="SignalP"/>
    </source>
</evidence>
<dbReference type="AlphaFoldDB" id="A0A397VXP6"/>
<evidence type="ECO:0000313" key="4">
    <source>
        <dbReference type="Proteomes" id="UP000266673"/>
    </source>
</evidence>
<sequence length="117" mass="13499">MKFLSTLTIFLVLIIVIAQAAPVKRDLGPKVRVLGVSFEDSYQGKLFKMQKINKDYKKEIKEFDQKLTEAAKEDGTDGKTLKWLTKWNDEYGQLVNELQTTYAKLGSRIDKLKKKLE</sequence>
<proteinExistence type="predicted"/>
<feature type="coiled-coil region" evidence="1">
    <location>
        <begin position="53"/>
        <end position="115"/>
    </location>
</feature>
<feature type="signal peptide" evidence="2">
    <location>
        <begin position="1"/>
        <end position="20"/>
    </location>
</feature>
<evidence type="ECO:0000313" key="3">
    <source>
        <dbReference type="EMBL" id="RIB27360.1"/>
    </source>
</evidence>
<dbReference type="EMBL" id="QKWP01000101">
    <property type="protein sequence ID" value="RIB27360.1"/>
    <property type="molecule type" value="Genomic_DNA"/>
</dbReference>
<accession>A0A397VXP6</accession>